<evidence type="ECO:0000313" key="3">
    <source>
        <dbReference type="Proteomes" id="UP000244912"/>
    </source>
</evidence>
<dbReference type="AlphaFoldDB" id="A0A2R8BY03"/>
<dbReference type="EMBL" id="ONZF01000007">
    <property type="protein sequence ID" value="SPJ25054.1"/>
    <property type="molecule type" value="Genomic_DNA"/>
</dbReference>
<name>A0A2R8BY03_9RHOB</name>
<sequence length="266" mass="30969">MLGRSYEKMIPRHERVDFENALSMEEGYVLDFNNRTFNDFFYETLGLDPDVNTRVFSGRGTSKANRLRAFIERAELHLVSKILREMWEHRDRQIRRSGPNEDRLRENYFRVVSRIEGKADAIDTSAIETFELSEPLEELVTSIKRDLDAKKPQAALDRLHTYCMKRFASLVRKHGGGECGKDDPLHSRVGKYVKLMQAQRNLNPISERIMKSSISVFEAMNTIRNDKSFAHDNPELVEMEEARFIFDSIAAFLRFAKAVDGRHFED</sequence>
<dbReference type="Proteomes" id="UP000244912">
    <property type="component" value="Unassembled WGS sequence"/>
</dbReference>
<evidence type="ECO:0000313" key="2">
    <source>
        <dbReference type="EMBL" id="SPJ25054.1"/>
    </source>
</evidence>
<protein>
    <recommendedName>
        <fullName evidence="1">Abortive infection protein-like C-terminal domain-containing protein</fullName>
    </recommendedName>
</protein>
<dbReference type="Pfam" id="PF14355">
    <property type="entry name" value="Abi_C"/>
    <property type="match status" value="1"/>
</dbReference>
<dbReference type="RefSeq" id="WP_245897643.1">
    <property type="nucleotide sequence ID" value="NZ_ONZF01000007.1"/>
</dbReference>
<gene>
    <name evidence="2" type="ORF">PAA8504_02897</name>
</gene>
<feature type="domain" description="Abortive infection protein-like C-terminal" evidence="1">
    <location>
        <begin position="191"/>
        <end position="255"/>
    </location>
</feature>
<accession>A0A2R8BY03</accession>
<reference evidence="2 3" key="1">
    <citation type="submission" date="2018-03" db="EMBL/GenBank/DDBJ databases">
        <authorList>
            <person name="Keele B.F."/>
        </authorList>
    </citation>
    <scope>NUCLEOTIDE SEQUENCE [LARGE SCALE GENOMIC DNA]</scope>
    <source>
        <strain evidence="2 3">CECT 8504</strain>
    </source>
</reference>
<keyword evidence="3" id="KW-1185">Reference proteome</keyword>
<evidence type="ECO:0000259" key="1">
    <source>
        <dbReference type="Pfam" id="PF14355"/>
    </source>
</evidence>
<proteinExistence type="predicted"/>
<organism evidence="2 3">
    <name type="scientific">Palleronia abyssalis</name>
    <dbReference type="NCBI Taxonomy" id="1501240"/>
    <lineage>
        <taxon>Bacteria</taxon>
        <taxon>Pseudomonadati</taxon>
        <taxon>Pseudomonadota</taxon>
        <taxon>Alphaproteobacteria</taxon>
        <taxon>Rhodobacterales</taxon>
        <taxon>Roseobacteraceae</taxon>
        <taxon>Palleronia</taxon>
    </lineage>
</organism>
<dbReference type="InterPro" id="IPR026001">
    <property type="entry name" value="Abi-like_C"/>
</dbReference>